<reference evidence="1 2" key="1">
    <citation type="submission" date="2019-12" db="EMBL/GenBank/DDBJ databases">
        <title>Endophytic bacteria associated with Panax ginseng seedlings.</title>
        <authorList>
            <person name="Park J.M."/>
            <person name="Shin R."/>
            <person name="Jo S.H."/>
        </authorList>
    </citation>
    <scope>NUCLEOTIDE SEQUENCE [LARGE SCALE GENOMIC DNA]</scope>
    <source>
        <strain evidence="1 2">PgKB32</strain>
    </source>
</reference>
<evidence type="ECO:0000313" key="1">
    <source>
        <dbReference type="EMBL" id="KAF2394408.1"/>
    </source>
</evidence>
<organism evidence="1 2">
    <name type="scientific">Pseudomonas frederiksbergensis</name>
    <dbReference type="NCBI Taxonomy" id="104087"/>
    <lineage>
        <taxon>Bacteria</taxon>
        <taxon>Pseudomonadati</taxon>
        <taxon>Pseudomonadota</taxon>
        <taxon>Gammaproteobacteria</taxon>
        <taxon>Pseudomonadales</taxon>
        <taxon>Pseudomonadaceae</taxon>
        <taxon>Pseudomonas</taxon>
    </lineage>
</organism>
<sequence length="373" mass="41426">MDESLDALMNVHKRESVLSSFSAVFDFMGTTLKVTLADAHTLNLFSAYVSPYFAMRQPEGKSPVRYTVKVNTAAIPAELERLTHDFAARAETMPWYFGATMQVLRVGDFRLARAADAGWMLFNASSVIVWCISDEVSALLLTVRLSREVMIAFSEHELLRIHGGFISFEQSGCLVLGGAGAGKTSLLINSLRHGGSSFCANDRSLVYLDGNRLTAHGSPIQSQVGEFHLHEIAELNLPANQKYSRPSGEIGFWSKMLPFKKASLSPRLLARLFDSPMRSHGRIDAVVIPRLRPEVDTAVSIEEIHHDKRTLLLDQVLNEDTAFPSSIFDLTAKPLPEPVISALCRRPWYFLNGYFNDGAVASVLENTIRRQPL</sequence>
<protein>
    <recommendedName>
        <fullName evidence="3">HPr kinase</fullName>
    </recommendedName>
</protein>
<dbReference type="RefSeq" id="WP_163909657.1">
    <property type="nucleotide sequence ID" value="NZ_JAAAXX010000001.1"/>
</dbReference>
<dbReference type="Proteomes" id="UP000475265">
    <property type="component" value="Unassembled WGS sequence"/>
</dbReference>
<proteinExistence type="predicted"/>
<accession>A0A6L5C1C0</accession>
<evidence type="ECO:0008006" key="3">
    <source>
        <dbReference type="Google" id="ProtNLM"/>
    </source>
</evidence>
<name>A0A6L5C1C0_9PSED</name>
<dbReference type="Gene3D" id="3.40.50.300">
    <property type="entry name" value="P-loop containing nucleotide triphosphate hydrolases"/>
    <property type="match status" value="1"/>
</dbReference>
<dbReference type="EMBL" id="JAAAXX010000001">
    <property type="protein sequence ID" value="KAF2394408.1"/>
    <property type="molecule type" value="Genomic_DNA"/>
</dbReference>
<comment type="caution">
    <text evidence="1">The sequence shown here is derived from an EMBL/GenBank/DDBJ whole genome shotgun (WGS) entry which is preliminary data.</text>
</comment>
<dbReference type="AlphaFoldDB" id="A0A6L5C1C0"/>
<dbReference type="InterPro" id="IPR027417">
    <property type="entry name" value="P-loop_NTPase"/>
</dbReference>
<evidence type="ECO:0000313" key="2">
    <source>
        <dbReference type="Proteomes" id="UP000475265"/>
    </source>
</evidence>
<gene>
    <name evidence="1" type="ORF">FX983_02389</name>
</gene>